<dbReference type="EMBL" id="DQZW01000002">
    <property type="protein sequence ID" value="HDL89277.1"/>
    <property type="molecule type" value="Genomic_DNA"/>
</dbReference>
<evidence type="ECO:0008006" key="2">
    <source>
        <dbReference type="Google" id="ProtNLM"/>
    </source>
</evidence>
<sequence>MAGFKLTTAWKFAQDKLNFAEPSGEMDFSTRYRFDYQERTPLLVLQNAKFALKEILLTEKGKNNPLLGLKAIEADDMHFDLQARELMVPNIVVRDGKVAASVDEKGMFDWQKLVVNQEPVDVKASVPGASETAGRPWRLTAGEVKVENVALDYIDRSRATPLAFFVGGINVVLKASAEVGAGPVKASVDAMKVKLSRIALSEAGDGIPLIALNTLFLDDGRIDIGDRAITLTRMEATGGKTSMVRDKDGRIQLVEFLNPGDKGLIKREVIEAGKKSMA</sequence>
<dbReference type="InterPro" id="IPR008023">
    <property type="entry name" value="DUF748"/>
</dbReference>
<organism evidence="1">
    <name type="scientific">Thermodesulforhabdus norvegica</name>
    <dbReference type="NCBI Taxonomy" id="39841"/>
    <lineage>
        <taxon>Bacteria</taxon>
        <taxon>Pseudomonadati</taxon>
        <taxon>Thermodesulfobacteriota</taxon>
        <taxon>Syntrophobacteria</taxon>
        <taxon>Syntrophobacterales</taxon>
        <taxon>Thermodesulforhabdaceae</taxon>
        <taxon>Thermodesulforhabdus</taxon>
    </lineage>
</organism>
<comment type="caution">
    <text evidence="1">The sequence shown here is derived from an EMBL/GenBank/DDBJ whole genome shotgun (WGS) entry which is preliminary data.</text>
</comment>
<proteinExistence type="predicted"/>
<gene>
    <name evidence="1" type="ORF">ENG14_00045</name>
</gene>
<dbReference type="AlphaFoldDB" id="A0A7C1AUV9"/>
<accession>A0A7C1AUV9</accession>
<evidence type="ECO:0000313" key="1">
    <source>
        <dbReference type="EMBL" id="HDL89277.1"/>
    </source>
</evidence>
<protein>
    <recommendedName>
        <fullName evidence="2">DUF748 domain-containing protein</fullName>
    </recommendedName>
</protein>
<name>A0A7C1AUV9_9BACT</name>
<dbReference type="Pfam" id="PF05359">
    <property type="entry name" value="DUF748"/>
    <property type="match status" value="1"/>
</dbReference>
<dbReference type="Proteomes" id="UP000886355">
    <property type="component" value="Unassembled WGS sequence"/>
</dbReference>
<reference evidence="1" key="1">
    <citation type="journal article" date="2020" name="mSystems">
        <title>Genome- and Community-Level Interaction Insights into Carbon Utilization and Element Cycling Functions of Hydrothermarchaeota in Hydrothermal Sediment.</title>
        <authorList>
            <person name="Zhou Z."/>
            <person name="Liu Y."/>
            <person name="Xu W."/>
            <person name="Pan J."/>
            <person name="Luo Z.H."/>
            <person name="Li M."/>
        </authorList>
    </citation>
    <scope>NUCLEOTIDE SEQUENCE [LARGE SCALE GENOMIC DNA]</scope>
    <source>
        <strain evidence="1">HyVt-19</strain>
    </source>
</reference>